<organism evidence="2 3">
    <name type="scientific">Enterobacter agglomerans</name>
    <name type="common">Erwinia herbicola</name>
    <name type="synonym">Pantoea agglomerans</name>
    <dbReference type="NCBI Taxonomy" id="549"/>
    <lineage>
        <taxon>Bacteria</taxon>
        <taxon>Pseudomonadati</taxon>
        <taxon>Pseudomonadota</taxon>
        <taxon>Gammaproteobacteria</taxon>
        <taxon>Enterobacterales</taxon>
        <taxon>Erwiniaceae</taxon>
        <taxon>Pantoea</taxon>
        <taxon>Pantoea agglomerans group</taxon>
    </lineage>
</organism>
<gene>
    <name evidence="2" type="ORF">GKC49_07090</name>
</gene>
<evidence type="ECO:0000313" key="2">
    <source>
        <dbReference type="EMBL" id="MSE14907.1"/>
    </source>
</evidence>
<keyword evidence="2" id="KW-0378">Hydrolase</keyword>
<dbReference type="Pfam" id="PF00144">
    <property type="entry name" value="Beta-lactamase"/>
    <property type="match status" value="1"/>
</dbReference>
<dbReference type="Proteomes" id="UP000461948">
    <property type="component" value="Unassembled WGS sequence"/>
</dbReference>
<reference evidence="2 3" key="1">
    <citation type="submission" date="2019-11" db="EMBL/GenBank/DDBJ databases">
        <title>Draft Genome Sequence of Plant Growth-Promoting Rhizosphere-Associated Bacteria.</title>
        <authorList>
            <person name="Vasilyev I.Y."/>
            <person name="Radchenko V."/>
            <person name="Ilnitskaya E.V."/>
        </authorList>
    </citation>
    <scope>NUCLEOTIDE SEQUENCE [LARGE SCALE GENOMIC DNA]</scope>
    <source>
        <strain evidence="2 3">VRA_MhP_f</strain>
    </source>
</reference>
<dbReference type="InterPro" id="IPR001466">
    <property type="entry name" value="Beta-lactam-related"/>
</dbReference>
<proteinExistence type="predicted"/>
<evidence type="ECO:0000313" key="3">
    <source>
        <dbReference type="Proteomes" id="UP000461948"/>
    </source>
</evidence>
<accession>A0A7X2MKG5</accession>
<dbReference type="AlphaFoldDB" id="A0A7X2MKG5"/>
<comment type="caution">
    <text evidence="2">The sequence shown here is derived from an EMBL/GenBank/DDBJ whole genome shotgun (WGS) entry which is preliminary data.</text>
</comment>
<feature type="domain" description="Beta-lactamase-related" evidence="1">
    <location>
        <begin position="12"/>
        <end position="312"/>
    </location>
</feature>
<dbReference type="InterPro" id="IPR050491">
    <property type="entry name" value="AmpC-like"/>
</dbReference>
<dbReference type="PANTHER" id="PTHR46825">
    <property type="entry name" value="D-ALANYL-D-ALANINE-CARBOXYPEPTIDASE/ENDOPEPTIDASE AMPH"/>
    <property type="match status" value="1"/>
</dbReference>
<dbReference type="GO" id="GO:0016787">
    <property type="term" value="F:hydrolase activity"/>
    <property type="evidence" value="ECO:0007669"/>
    <property type="project" value="UniProtKB-KW"/>
</dbReference>
<dbReference type="Gene3D" id="3.40.710.10">
    <property type="entry name" value="DD-peptidase/beta-lactamase superfamily"/>
    <property type="match status" value="1"/>
</dbReference>
<dbReference type="PANTHER" id="PTHR46825:SF9">
    <property type="entry name" value="BETA-LACTAMASE-RELATED DOMAIN-CONTAINING PROTEIN"/>
    <property type="match status" value="1"/>
</dbReference>
<dbReference type="EMBL" id="WKLC01000215">
    <property type="protein sequence ID" value="MSE14907.1"/>
    <property type="molecule type" value="Genomic_DNA"/>
</dbReference>
<evidence type="ECO:0000259" key="1">
    <source>
        <dbReference type="Pfam" id="PF00144"/>
    </source>
</evidence>
<sequence length="331" mass="37127">MTNSSFNRPGAIALMQFDDGRAIEFIMGVEDILTGVAINKNSIFDLASVSKQFTAFSILLLEKYGLLHLNDYLLDFIPEVKLSQNNITLENLIYHTSGLPCLFDIAEDNGIDYYSTFKNEDIIKGISKRKNLNFYPGTRHEYSNTGYILLAQIVEKVSGLSYPDFVKREIFLPLDMHDSFVSDGVSMEKESVSGYQEKENNIFFPVRSPWGVIGAGLVHSSANDLMKWGLNFSSGLVGGKELIRKMLTPLPLITDTNIMIEDHISYCFGIELDEDKSGKFYCHQGSTFGRETYFVRSQEAAYTLAVLSNIEGYDVCSMAVRLFNGMTSITT</sequence>
<name>A0A7X2MKG5_ENTAG</name>
<protein>
    <submittedName>
        <fullName evidence="2">Serine hydrolase</fullName>
    </submittedName>
</protein>
<dbReference type="InterPro" id="IPR012338">
    <property type="entry name" value="Beta-lactam/transpept-like"/>
</dbReference>
<dbReference type="SUPFAM" id="SSF56601">
    <property type="entry name" value="beta-lactamase/transpeptidase-like"/>
    <property type="match status" value="1"/>
</dbReference>